<keyword evidence="4" id="KW-0227">DNA damage</keyword>
<comment type="catalytic activity">
    <reaction evidence="6">
        <text>a 6-O-methyl-2'-deoxyguanosine in DNA + L-cysteinyl-[protein] = S-methyl-L-cysteinyl-[protein] + a 2'-deoxyguanosine in DNA</text>
        <dbReference type="Rhea" id="RHEA:24000"/>
        <dbReference type="Rhea" id="RHEA-COMP:10131"/>
        <dbReference type="Rhea" id="RHEA-COMP:10132"/>
        <dbReference type="Rhea" id="RHEA-COMP:11367"/>
        <dbReference type="Rhea" id="RHEA-COMP:11368"/>
        <dbReference type="ChEBI" id="CHEBI:29950"/>
        <dbReference type="ChEBI" id="CHEBI:82612"/>
        <dbReference type="ChEBI" id="CHEBI:85445"/>
        <dbReference type="ChEBI" id="CHEBI:85448"/>
        <dbReference type="EC" id="2.1.1.63"/>
    </reaction>
</comment>
<evidence type="ECO:0000313" key="8">
    <source>
        <dbReference type="EMBL" id="MBN8745847.1"/>
    </source>
</evidence>
<reference evidence="8" key="1">
    <citation type="submission" date="2021-02" db="EMBL/GenBank/DDBJ databases">
        <title>Thiocyanate and organic carbon inputs drive convergent selection for specific autotrophic Afipia and Thiobacillus strains within complex microbiomes.</title>
        <authorList>
            <person name="Huddy R.J."/>
            <person name="Sachdeva R."/>
            <person name="Kadzinga F."/>
            <person name="Kantor R.S."/>
            <person name="Harrison S.T.L."/>
            <person name="Banfield J.F."/>
        </authorList>
    </citation>
    <scope>NUCLEOTIDE SEQUENCE</scope>
    <source>
        <strain evidence="8">SCN18_13_7_16_R3_B_64_19</strain>
    </source>
</reference>
<proteinExistence type="predicted"/>
<name>A0A8I1N1G2_THIA3</name>
<keyword evidence="2 8" id="KW-0489">Methyltransferase</keyword>
<evidence type="ECO:0000256" key="5">
    <source>
        <dbReference type="ARBA" id="ARBA00023204"/>
    </source>
</evidence>
<dbReference type="PANTHER" id="PTHR10815:SF13">
    <property type="entry name" value="METHYLATED-DNA--PROTEIN-CYSTEINE METHYLTRANSFERASE"/>
    <property type="match status" value="1"/>
</dbReference>
<dbReference type="InterPro" id="IPR001497">
    <property type="entry name" value="MethylDNA_cys_MeTrfase_AS"/>
</dbReference>
<dbReference type="Gene3D" id="1.10.10.10">
    <property type="entry name" value="Winged helix-like DNA-binding domain superfamily/Winged helix DNA-binding domain"/>
    <property type="match status" value="1"/>
</dbReference>
<evidence type="ECO:0000256" key="4">
    <source>
        <dbReference type="ARBA" id="ARBA00022763"/>
    </source>
</evidence>
<evidence type="ECO:0000256" key="1">
    <source>
        <dbReference type="ARBA" id="ARBA00001286"/>
    </source>
</evidence>
<dbReference type="AlphaFoldDB" id="A0A8I1N1G2"/>
<dbReference type="GO" id="GO:0006281">
    <property type="term" value="P:DNA repair"/>
    <property type="evidence" value="ECO:0007669"/>
    <property type="project" value="UniProtKB-KW"/>
</dbReference>
<dbReference type="PROSITE" id="PS00374">
    <property type="entry name" value="MGMT"/>
    <property type="match status" value="1"/>
</dbReference>
<comment type="caution">
    <text evidence="8">The sequence shown here is derived from an EMBL/GenBank/DDBJ whole genome shotgun (WGS) entry which is preliminary data.</text>
</comment>
<protein>
    <submittedName>
        <fullName evidence="8">Methylated-DNA--[protein]-cysteine S-methyltransferase</fullName>
    </submittedName>
</protein>
<dbReference type="PANTHER" id="PTHR10815">
    <property type="entry name" value="METHYLATED-DNA--PROTEIN-CYSTEINE METHYLTRANSFERASE"/>
    <property type="match status" value="1"/>
</dbReference>
<keyword evidence="5" id="KW-0234">DNA repair</keyword>
<dbReference type="Proteomes" id="UP000664800">
    <property type="component" value="Unassembled WGS sequence"/>
</dbReference>
<organism evidence="8 9">
    <name type="scientific">Thiomonas arsenitoxydans (strain DSM 22701 / CIP 110005 / 3As)</name>
    <dbReference type="NCBI Taxonomy" id="426114"/>
    <lineage>
        <taxon>Bacteria</taxon>
        <taxon>Pseudomonadati</taxon>
        <taxon>Pseudomonadota</taxon>
        <taxon>Betaproteobacteria</taxon>
        <taxon>Burkholderiales</taxon>
        <taxon>Thiomonas</taxon>
    </lineage>
</organism>
<dbReference type="RefSeq" id="WP_276733196.1">
    <property type="nucleotide sequence ID" value="NZ_JAFKMR010000049.1"/>
</dbReference>
<dbReference type="InterPro" id="IPR014048">
    <property type="entry name" value="MethylDNA_cys_MeTrfase_DNA-bd"/>
</dbReference>
<dbReference type="InterPro" id="IPR036631">
    <property type="entry name" value="MGMT_N_sf"/>
</dbReference>
<dbReference type="CDD" id="cd06445">
    <property type="entry name" value="ATase"/>
    <property type="match status" value="1"/>
</dbReference>
<dbReference type="EMBL" id="JAFKMR010000049">
    <property type="protein sequence ID" value="MBN8745847.1"/>
    <property type="molecule type" value="Genomic_DNA"/>
</dbReference>
<accession>A0A8I1N1G2</accession>
<evidence type="ECO:0000256" key="2">
    <source>
        <dbReference type="ARBA" id="ARBA00022603"/>
    </source>
</evidence>
<gene>
    <name evidence="8" type="ORF">J0I24_16390</name>
</gene>
<keyword evidence="3 8" id="KW-0808">Transferase</keyword>
<evidence type="ECO:0000256" key="6">
    <source>
        <dbReference type="ARBA" id="ARBA00049348"/>
    </source>
</evidence>
<evidence type="ECO:0000256" key="3">
    <source>
        <dbReference type="ARBA" id="ARBA00022679"/>
    </source>
</evidence>
<comment type="catalytic activity">
    <reaction evidence="1">
        <text>a 4-O-methyl-thymidine in DNA + L-cysteinyl-[protein] = a thymidine in DNA + S-methyl-L-cysteinyl-[protein]</text>
        <dbReference type="Rhea" id="RHEA:53428"/>
        <dbReference type="Rhea" id="RHEA-COMP:10131"/>
        <dbReference type="Rhea" id="RHEA-COMP:10132"/>
        <dbReference type="Rhea" id="RHEA-COMP:13555"/>
        <dbReference type="Rhea" id="RHEA-COMP:13556"/>
        <dbReference type="ChEBI" id="CHEBI:29950"/>
        <dbReference type="ChEBI" id="CHEBI:82612"/>
        <dbReference type="ChEBI" id="CHEBI:137386"/>
        <dbReference type="ChEBI" id="CHEBI:137387"/>
        <dbReference type="EC" id="2.1.1.63"/>
    </reaction>
</comment>
<evidence type="ECO:0000259" key="7">
    <source>
        <dbReference type="Pfam" id="PF01035"/>
    </source>
</evidence>
<dbReference type="NCBIfam" id="TIGR00589">
    <property type="entry name" value="ogt"/>
    <property type="match status" value="1"/>
</dbReference>
<dbReference type="SUPFAM" id="SSF53155">
    <property type="entry name" value="Methylated DNA-protein cysteine methyltransferase domain"/>
    <property type="match status" value="1"/>
</dbReference>
<feature type="domain" description="Methylated-DNA-[protein]-cysteine S-methyltransferase DNA binding" evidence="7">
    <location>
        <begin position="79"/>
        <end position="161"/>
    </location>
</feature>
<dbReference type="Pfam" id="PF01035">
    <property type="entry name" value="DNA_binding_1"/>
    <property type="match status" value="1"/>
</dbReference>
<dbReference type="InterPro" id="IPR036388">
    <property type="entry name" value="WH-like_DNA-bd_sf"/>
</dbReference>
<sequence length="170" mass="18248">MPLTKNPAHPDAVIALPFGRMGLFCTDDVVLRLEYLPPETPLTPPSTPLCRAVAAQLSAYGDDPAYRFDLPLAAAGTMFQRRVWALLQQIPPGQTRTYGDAALELHSAARAVGQACAANPFAPVVPCHRMVAQGGLGGFAHSTAQDGYLLGIKRWLLQHEASLRSARPHA</sequence>
<evidence type="ECO:0000313" key="9">
    <source>
        <dbReference type="Proteomes" id="UP000664800"/>
    </source>
</evidence>
<dbReference type="GO" id="GO:0003908">
    <property type="term" value="F:methylated-DNA-[protein]-cysteine S-methyltransferase activity"/>
    <property type="evidence" value="ECO:0007669"/>
    <property type="project" value="UniProtKB-EC"/>
</dbReference>
<dbReference type="InterPro" id="IPR036217">
    <property type="entry name" value="MethylDNA_cys_MeTrfase_DNAb"/>
</dbReference>
<dbReference type="GO" id="GO:0032259">
    <property type="term" value="P:methylation"/>
    <property type="evidence" value="ECO:0007669"/>
    <property type="project" value="UniProtKB-KW"/>
</dbReference>
<dbReference type="SUPFAM" id="SSF46767">
    <property type="entry name" value="Methylated DNA-protein cysteine methyltransferase, C-terminal domain"/>
    <property type="match status" value="1"/>
</dbReference>